<dbReference type="RefSeq" id="WP_050671004.1">
    <property type="nucleotide sequence ID" value="NZ_LAIR01000002.1"/>
</dbReference>
<accession>A0A0L6CL94</accession>
<protein>
    <submittedName>
        <fullName evidence="1">Uncharacterized protein</fullName>
    </submittedName>
</protein>
<keyword evidence="2" id="KW-1185">Reference proteome</keyword>
<proteinExistence type="predicted"/>
<dbReference type="EMBL" id="LAIR01000002">
    <property type="protein sequence ID" value="KNX38532.1"/>
    <property type="molecule type" value="Genomic_DNA"/>
</dbReference>
<organism evidence="1 2">
    <name type="scientific">Luteipulveratus halotolerans</name>
    <dbReference type="NCBI Taxonomy" id="1631356"/>
    <lineage>
        <taxon>Bacteria</taxon>
        <taxon>Bacillati</taxon>
        <taxon>Actinomycetota</taxon>
        <taxon>Actinomycetes</taxon>
        <taxon>Micrococcales</taxon>
        <taxon>Dermacoccaceae</taxon>
        <taxon>Luteipulveratus</taxon>
    </lineage>
</organism>
<evidence type="ECO:0000313" key="2">
    <source>
        <dbReference type="Proteomes" id="UP000037397"/>
    </source>
</evidence>
<reference evidence="2" key="1">
    <citation type="submission" date="2015-03" db="EMBL/GenBank/DDBJ databases">
        <title>Luteipulveratus halotolerans sp. nov., a novel actinobacterium (Dermacoccaceae) from Sarawak, Malaysia.</title>
        <authorList>
            <person name="Juboi H."/>
            <person name="Basik A."/>
            <person name="Shamsul S.S."/>
            <person name="Arnold P."/>
            <person name="Schmitt E.K."/>
            <person name="Sanglier J.-J."/>
            <person name="Yeo T."/>
        </authorList>
    </citation>
    <scope>NUCLEOTIDE SEQUENCE [LARGE SCALE GENOMIC DNA]</scope>
    <source>
        <strain evidence="2">C296001</strain>
    </source>
</reference>
<dbReference type="AlphaFoldDB" id="A0A0L6CL94"/>
<sequence length="80" mass="8486">MAALAALVPIVVVAALAVGVLAAIGRIATPAPERTPVRRWGARDVAANVAIGRREWAIALDAAYRRRPPRWPSRSTYSAG</sequence>
<dbReference type="Proteomes" id="UP000037397">
    <property type="component" value="Unassembled WGS sequence"/>
</dbReference>
<evidence type="ECO:0000313" key="1">
    <source>
        <dbReference type="EMBL" id="KNX38532.1"/>
    </source>
</evidence>
<comment type="caution">
    <text evidence="1">The sequence shown here is derived from an EMBL/GenBank/DDBJ whole genome shotgun (WGS) entry which is preliminary data.</text>
</comment>
<name>A0A0L6CL94_9MICO</name>
<gene>
    <name evidence="1" type="ORF">VV01_17465</name>
</gene>
<dbReference type="STRING" id="1631356.VV01_17465"/>